<evidence type="ECO:0000313" key="5">
    <source>
        <dbReference type="Ensembl" id="ENSMUNP00000008193.2"/>
    </source>
</evidence>
<evidence type="ECO:0000256" key="3">
    <source>
        <dbReference type="ARBA" id="ARBA00023288"/>
    </source>
</evidence>
<feature type="region of interest" description="Disordered" evidence="4">
    <location>
        <begin position="139"/>
        <end position="162"/>
    </location>
</feature>
<dbReference type="Gene3D" id="3.40.50.300">
    <property type="entry name" value="P-loop containing nucleotide triphosphate hydrolases"/>
    <property type="match status" value="1"/>
</dbReference>
<feature type="region of interest" description="Disordered" evidence="4">
    <location>
        <begin position="395"/>
        <end position="414"/>
    </location>
</feature>
<evidence type="ECO:0000256" key="2">
    <source>
        <dbReference type="ARBA" id="ARBA00023134"/>
    </source>
</evidence>
<gene>
    <name evidence="5" type="primary">LOC115945332</name>
</gene>
<keyword evidence="2" id="KW-0342">GTP-binding</keyword>
<accession>A0A8C6J8G0</accession>
<dbReference type="SMART" id="SM00174">
    <property type="entry name" value="RHO"/>
    <property type="match status" value="1"/>
</dbReference>
<feature type="compositionally biased region" description="Polar residues" evidence="4">
    <location>
        <begin position="47"/>
        <end position="59"/>
    </location>
</feature>
<proteinExistence type="predicted"/>
<dbReference type="Pfam" id="PF00071">
    <property type="entry name" value="Ras"/>
    <property type="match status" value="1"/>
</dbReference>
<evidence type="ECO:0000256" key="1">
    <source>
        <dbReference type="ARBA" id="ARBA00022741"/>
    </source>
</evidence>
<dbReference type="FunFam" id="3.40.50.300:FF:001129">
    <property type="entry name" value="ras-related protein Rab-44 isoform X2"/>
    <property type="match status" value="1"/>
</dbReference>
<organism evidence="5 6">
    <name type="scientific">Melopsittacus undulatus</name>
    <name type="common">Budgerigar</name>
    <name type="synonym">Psittacus undulatus</name>
    <dbReference type="NCBI Taxonomy" id="13146"/>
    <lineage>
        <taxon>Eukaryota</taxon>
        <taxon>Metazoa</taxon>
        <taxon>Chordata</taxon>
        <taxon>Craniata</taxon>
        <taxon>Vertebrata</taxon>
        <taxon>Euteleostomi</taxon>
        <taxon>Archelosauria</taxon>
        <taxon>Archosauria</taxon>
        <taxon>Dinosauria</taxon>
        <taxon>Saurischia</taxon>
        <taxon>Theropoda</taxon>
        <taxon>Coelurosauria</taxon>
        <taxon>Aves</taxon>
        <taxon>Neognathae</taxon>
        <taxon>Neoaves</taxon>
        <taxon>Telluraves</taxon>
        <taxon>Australaves</taxon>
        <taxon>Psittaciformes</taxon>
        <taxon>Psittaculidae</taxon>
        <taxon>Melopsittacus</taxon>
    </lineage>
</organism>
<dbReference type="SMART" id="SM00173">
    <property type="entry name" value="RAS"/>
    <property type="match status" value="1"/>
</dbReference>
<dbReference type="SMART" id="SM00175">
    <property type="entry name" value="RAB"/>
    <property type="match status" value="1"/>
</dbReference>
<evidence type="ECO:0000313" key="6">
    <source>
        <dbReference type="Proteomes" id="UP000694405"/>
    </source>
</evidence>
<dbReference type="InterPro" id="IPR005225">
    <property type="entry name" value="Small_GTP-bd"/>
</dbReference>
<dbReference type="PROSITE" id="PS51419">
    <property type="entry name" value="RAB"/>
    <property type="match status" value="1"/>
</dbReference>
<dbReference type="GO" id="GO:0005525">
    <property type="term" value="F:GTP binding"/>
    <property type="evidence" value="ECO:0007669"/>
    <property type="project" value="UniProtKB-KW"/>
</dbReference>
<dbReference type="Proteomes" id="UP000694405">
    <property type="component" value="Chromosome 16"/>
</dbReference>
<keyword evidence="6" id="KW-1185">Reference proteome</keyword>
<dbReference type="PROSITE" id="PS51421">
    <property type="entry name" value="RAS"/>
    <property type="match status" value="1"/>
</dbReference>
<reference evidence="5" key="1">
    <citation type="submission" date="2020-03" db="EMBL/GenBank/DDBJ databases">
        <title>Melopsittacus undulatus (budgerigar) genome, bMelUnd1, maternal haplotype with Z.</title>
        <authorList>
            <person name="Gedman G."/>
            <person name="Mountcastle J."/>
            <person name="Haase B."/>
            <person name="Formenti G."/>
            <person name="Wright T."/>
            <person name="Apodaca J."/>
            <person name="Pelan S."/>
            <person name="Chow W."/>
            <person name="Rhie A."/>
            <person name="Howe K."/>
            <person name="Fedrigo O."/>
            <person name="Jarvis E.D."/>
        </authorList>
    </citation>
    <scope>NUCLEOTIDE SEQUENCE [LARGE SCALE GENOMIC DNA]</scope>
</reference>
<feature type="region of interest" description="Disordered" evidence="4">
    <location>
        <begin position="192"/>
        <end position="227"/>
    </location>
</feature>
<dbReference type="AlphaFoldDB" id="A0A8C6J8G0"/>
<keyword evidence="1" id="KW-0547">Nucleotide-binding</keyword>
<feature type="region of interest" description="Disordered" evidence="4">
    <location>
        <begin position="43"/>
        <end position="85"/>
    </location>
</feature>
<accession>A0A8V5GGV1</accession>
<dbReference type="SUPFAM" id="SSF52540">
    <property type="entry name" value="P-loop containing nucleoside triphosphate hydrolases"/>
    <property type="match status" value="1"/>
</dbReference>
<reference evidence="5" key="2">
    <citation type="submission" date="2025-08" db="UniProtKB">
        <authorList>
            <consortium name="Ensembl"/>
        </authorList>
    </citation>
    <scope>IDENTIFICATION</scope>
</reference>
<keyword evidence="3" id="KW-0449">Lipoprotein</keyword>
<dbReference type="PRINTS" id="PR00449">
    <property type="entry name" value="RASTRNSFRMNG"/>
</dbReference>
<feature type="compositionally biased region" description="Polar residues" evidence="4">
    <location>
        <begin position="828"/>
        <end position="839"/>
    </location>
</feature>
<dbReference type="CDD" id="cd00154">
    <property type="entry name" value="Rab"/>
    <property type="match status" value="1"/>
</dbReference>
<feature type="region of interest" description="Disordered" evidence="4">
    <location>
        <begin position="568"/>
        <end position="613"/>
    </location>
</feature>
<feature type="compositionally biased region" description="Polar residues" evidence="4">
    <location>
        <begin position="69"/>
        <end position="78"/>
    </location>
</feature>
<protein>
    <submittedName>
        <fullName evidence="5">Uncharacterized protein</fullName>
    </submittedName>
</protein>
<name>A0A8C6J8G0_MELUD</name>
<reference evidence="5" key="3">
    <citation type="submission" date="2025-09" db="UniProtKB">
        <authorList>
            <consortium name="Ensembl"/>
        </authorList>
    </citation>
    <scope>IDENTIFICATION</scope>
</reference>
<dbReference type="NCBIfam" id="TIGR00231">
    <property type="entry name" value="small_GTP"/>
    <property type="match status" value="1"/>
</dbReference>
<feature type="region of interest" description="Disordered" evidence="4">
    <location>
        <begin position="809"/>
        <end position="880"/>
    </location>
</feature>
<evidence type="ECO:0000256" key="4">
    <source>
        <dbReference type="SAM" id="MobiDB-lite"/>
    </source>
</evidence>
<dbReference type="Ensembl" id="ENSMUNT00000009465.2">
    <property type="protein sequence ID" value="ENSMUNP00000008193.2"/>
    <property type="gene ID" value="ENSMUNG00000006542.2"/>
</dbReference>
<feature type="region of interest" description="Disordered" evidence="4">
    <location>
        <begin position="759"/>
        <end position="797"/>
    </location>
</feature>
<dbReference type="GO" id="GO:0003924">
    <property type="term" value="F:GTPase activity"/>
    <property type="evidence" value="ECO:0007669"/>
    <property type="project" value="InterPro"/>
</dbReference>
<dbReference type="InterPro" id="IPR027417">
    <property type="entry name" value="P-loop_NTPase"/>
</dbReference>
<feature type="compositionally biased region" description="Polar residues" evidence="4">
    <location>
        <begin position="759"/>
        <end position="770"/>
    </location>
</feature>
<dbReference type="InterPro" id="IPR050227">
    <property type="entry name" value="Rab"/>
</dbReference>
<dbReference type="SMART" id="SM00176">
    <property type="entry name" value="RAN"/>
    <property type="match status" value="1"/>
</dbReference>
<sequence length="1071" mass="113079">MNPSSWTTLLVELRTAWGRDGGGGGDSTAILTPVLCACRHKAVAEQPSETPSSPQMSPEQSKKHHSEMQTRPGSQSSEPKAKSTHQVVWEVLPAEISILGSPQGASSVEEDPVPGSLKEERFSLLRDMDDATAALSKQLKPQAPGAPPAPANTAHQPQDDAEPQMGLEEATAHGTTPRVKQETLSGHVGHKLFEGDMEEGPGTTPDVPQAGASMGAGHHRAQEQGEEEQRMLFPQGKGGGVKEAEHLQGALGENTEAGEQVQVQVEGAGWMQENRNWEEAQLLGEAEEVALSQGEKPEAGLGSPGAGQAGLLVQQCLGMGELPPAAAQSLRTGLGEEAQPSMGLSKEVAMKPGELLEPEPAPHAAMQLVEENENGEEGQGEHRLQQESVLDLQGAGCGQREGPAAGVQSQEDAESLDRLEDQNIGANMQALAVVEKPKVTPGGSTEADLQLLSVVSSLDTEQGGSVAPDVQTLDQVEKAELLVMEIEDWADMELHGGPSPETAQGGGDHAAMQLVEENGNGEKGQGGHGLQQEFDLQGAGFGQGEGAAACVQAQDKAVILHGLEVQSTDRSVQPLTGPEELRSGSGGSPEADVGASGMQGGEQRHTPGSDVAHTTEGCREAAGAHVSPPAEAISYPERAAAPKAPGVEAQQGALTGPDGQILQDNQTLGFPQGERAAPLDGAQRLEVGQAERLKAGVRSSVETQALGIKQGLDDGASAPAFPVSEVPLQISTLKLEAVMQEDVLIPDVWPLGASGQAAQSELQEQVSAQAEKSPHTMGTEKAAAGPAEVPKQEVPPASPLHTTVLQEEDAGNDQSGTVLGGSSLGDAASTQPQRQSLGEQSKDADQWKKKQEVARKMSQEGEPSPGNVAADGGSPKAPPDPDHLYNVLFVGDSHVGKTSFLYRLQANTFNPHLTTTVGLDYQVKTFVVDNKCFALRLWDSAGQERYHSITKQFFRKADGVVLMYDITSEYSFLDVQYWLSCIQEGAEDGVAILLLGNKSDCAAERQVPMEQGERLAKEHQLMFYECSAASGHNISESMVSLIRLLKVNEDKLKNKVEEVPKLPQKKKSCCW</sequence>
<dbReference type="PANTHER" id="PTHR47977">
    <property type="entry name" value="RAS-RELATED PROTEIN RAB"/>
    <property type="match status" value="1"/>
</dbReference>
<dbReference type="InterPro" id="IPR001806">
    <property type="entry name" value="Small_GTPase"/>
</dbReference>
<feature type="compositionally biased region" description="Basic and acidic residues" evidence="4">
    <location>
        <begin position="840"/>
        <end position="859"/>
    </location>
</feature>